<name>A0A316GKD8_9RHOB</name>
<dbReference type="OrthoDB" id="7426224at2"/>
<organism evidence="1 2">
    <name type="scientific">Silicimonas algicola</name>
    <dbReference type="NCBI Taxonomy" id="1826607"/>
    <lineage>
        <taxon>Bacteria</taxon>
        <taxon>Pseudomonadati</taxon>
        <taxon>Pseudomonadota</taxon>
        <taxon>Alphaproteobacteria</taxon>
        <taxon>Rhodobacterales</taxon>
        <taxon>Paracoccaceae</taxon>
    </lineage>
</organism>
<evidence type="ECO:0000313" key="1">
    <source>
        <dbReference type="EMBL" id="PWK55297.1"/>
    </source>
</evidence>
<keyword evidence="2" id="KW-1185">Reference proteome</keyword>
<accession>A0A316GKD8</accession>
<dbReference type="AlphaFoldDB" id="A0A316GKD8"/>
<dbReference type="Proteomes" id="UP000245390">
    <property type="component" value="Unassembled WGS sequence"/>
</dbReference>
<dbReference type="EMBL" id="QGGV01000008">
    <property type="protein sequence ID" value="PWK55297.1"/>
    <property type="molecule type" value="Genomic_DNA"/>
</dbReference>
<dbReference type="KEGG" id="salo:EF888_06380"/>
<dbReference type="RefSeq" id="WP_109760289.1">
    <property type="nucleotide sequence ID" value="NZ_CP034588.1"/>
</dbReference>
<gene>
    <name evidence="1" type="ORF">C8D95_108177</name>
</gene>
<protein>
    <submittedName>
        <fullName evidence="1">Uncharacterized protein</fullName>
    </submittedName>
</protein>
<reference evidence="1 2" key="1">
    <citation type="submission" date="2018-05" db="EMBL/GenBank/DDBJ databases">
        <title>Genomic Encyclopedia of Type Strains, Phase IV (KMG-IV): sequencing the most valuable type-strain genomes for metagenomic binning, comparative biology and taxonomic classification.</title>
        <authorList>
            <person name="Goeker M."/>
        </authorList>
    </citation>
    <scope>NUCLEOTIDE SEQUENCE [LARGE SCALE GENOMIC DNA]</scope>
    <source>
        <strain evidence="1 2">DSM 103371</strain>
    </source>
</reference>
<evidence type="ECO:0000313" key="2">
    <source>
        <dbReference type="Proteomes" id="UP000245390"/>
    </source>
</evidence>
<proteinExistence type="predicted"/>
<comment type="caution">
    <text evidence="1">The sequence shown here is derived from an EMBL/GenBank/DDBJ whole genome shotgun (WGS) entry which is preliminary data.</text>
</comment>
<sequence length="159" mass="17222">MKSALAVLVSATSAAADCPDLTVLACDIGAKRLEVCADAARITYAFGPKGAPELTLSNPLDAPGFTPWPGVSRTIWDVVDFVNEDVTYQVFTSTERIPEDEARGPTRTDAVVVLKEEEVLAEFRCDPDTVQGSVDLLYDHLTAHGMCFDLGTRTWSRCP</sequence>